<dbReference type="InterPro" id="IPR029035">
    <property type="entry name" value="DHS-like_NAD/FAD-binding_dom"/>
</dbReference>
<dbReference type="AlphaFoldDB" id="A0A1M6Z558"/>
<protein>
    <submittedName>
        <fullName evidence="1">SIR2-like domain-containing protein</fullName>
    </submittedName>
</protein>
<dbReference type="STRING" id="29534.SAMN05444366_0126"/>
<name>A0A1M6Z558_9FLAO</name>
<organism evidence="1 2">
    <name type="scientific">Flavobacterium saccharophilum</name>
    <dbReference type="NCBI Taxonomy" id="29534"/>
    <lineage>
        <taxon>Bacteria</taxon>
        <taxon>Pseudomonadati</taxon>
        <taxon>Bacteroidota</taxon>
        <taxon>Flavobacteriia</taxon>
        <taxon>Flavobacteriales</taxon>
        <taxon>Flavobacteriaceae</taxon>
        <taxon>Flavobacterium</taxon>
    </lineage>
</organism>
<dbReference type="Gene3D" id="3.40.50.1220">
    <property type="entry name" value="TPP-binding domain"/>
    <property type="match status" value="1"/>
</dbReference>
<accession>A0A1M6Z558</accession>
<dbReference type="Pfam" id="PF13289">
    <property type="entry name" value="SIR2_2"/>
    <property type="match status" value="1"/>
</dbReference>
<evidence type="ECO:0000313" key="1">
    <source>
        <dbReference type="EMBL" id="SHL25676.1"/>
    </source>
</evidence>
<dbReference type="Proteomes" id="UP000184121">
    <property type="component" value="Unassembled WGS sequence"/>
</dbReference>
<sequence>MINKFLTDIRIIKDAINTKKLVIFAGAGISIDAGVPSWGKLIDEIKNELDLPENEIDFLKIPQIYFNERQEKEYIEKIRNVLGHRKLKHNEIHEEIFELNPEHILTTNFEDLLEQVINKKSLPFSIVKQDTDLPYSHNTKLLVKIHGDLDNTNFVLKEDDYLNYSLDHPLIEAFIKSIFATKVVLFIGYSYNDYNLKQIIQNVRNILGNNFQNAYLLSIDNKTHYSHKQYLKNKGINVIDYFDADFINKDELKSNYITDFLKGNNAYKENYYQEIQTLSDKGQLLFNFLKFIRFYDDLKSNITNDNVINKIHKSLFRFSELKALPQDFISKLYPFKTSNNYENLLHNTTLVLKNRIVKELFYEEINIENNIVVYNPKSKITKREKEENEQKLNQIITKLNNSLIFNVTNKDFITGTKNILLNSKKKCNCSKCKFERFEFNESLTEINSYIINEISDIKEDLQKAYLNYKFGNYINSFNMHEEIATKAWQMEKYITYYIVKNNMKSLKGLINFNEYNINEEEKDKIINKIEYIDADKLIFQIPYKSNEEYELLKIIRDDTILMTSRDQIEDIYKHVEDIYIKYKHPYTRVESPYYPQLIYIELYKVINFYTYNYIISDGFSNFRKLIQKCIESLIISYATNKNYTGRLKKFSKDFFCISVKYCNSDLLEKQLAKYEVKELEFEKADIDEILTLSINFFNSLYKKSDLLASGSFKNKLIFNQLSRNSYSDKIRSIFNNIIILMCSIDVTKNKSAEFTNAFITFLEYEDFIFGDNVKYLNNFLRKKYKLFTVKDCERLIKIAHAKIQKQKRYDTFEAISYIANQNNFELLKTEEYVQKILSDSKYYGTNNLLIIPLWKMSNLELKNKLESILINNLKNDFEPTLYTQASYQKIIDYRIFFDQYIESINLSNSWYSSDENSGYSLVNNKPVLDNFHFHNALIFLYDMNVKSNDPKLDLFTNLTDYMKFFLFREKSDLLKFKIEWLFLINWETIYKEIKKIKHLKKLIEVALRENYDEELAKLYTKYFM</sequence>
<gene>
    <name evidence="1" type="ORF">SAMN05444366_0126</name>
</gene>
<dbReference type="EMBL" id="FRBY01000001">
    <property type="protein sequence ID" value="SHL25676.1"/>
    <property type="molecule type" value="Genomic_DNA"/>
</dbReference>
<dbReference type="SUPFAM" id="SSF52467">
    <property type="entry name" value="DHS-like NAD/FAD-binding domain"/>
    <property type="match status" value="1"/>
</dbReference>
<reference evidence="2" key="1">
    <citation type="submission" date="2016-11" db="EMBL/GenBank/DDBJ databases">
        <authorList>
            <person name="Varghese N."/>
            <person name="Submissions S."/>
        </authorList>
    </citation>
    <scope>NUCLEOTIDE SEQUENCE [LARGE SCALE GENOMIC DNA]</scope>
    <source>
        <strain evidence="2">DSM 1811</strain>
    </source>
</reference>
<evidence type="ECO:0000313" key="2">
    <source>
        <dbReference type="Proteomes" id="UP000184121"/>
    </source>
</evidence>
<proteinExistence type="predicted"/>
<keyword evidence="2" id="KW-1185">Reference proteome</keyword>